<dbReference type="InterPro" id="IPR051396">
    <property type="entry name" value="Bact_Antivir_Def_Nuclease"/>
</dbReference>
<evidence type="ECO:0000259" key="1">
    <source>
        <dbReference type="Pfam" id="PF12476"/>
    </source>
</evidence>
<dbReference type="InterPro" id="IPR014592">
    <property type="entry name" value="P-loop_UCP034888"/>
</dbReference>
<dbReference type="Pfam" id="PF12476">
    <property type="entry name" value="DUF3696"/>
    <property type="match status" value="1"/>
</dbReference>
<dbReference type="EMBL" id="JAXIVU010000003">
    <property type="protein sequence ID" value="MDY7218626.1"/>
    <property type="molecule type" value="Genomic_DNA"/>
</dbReference>
<gene>
    <name evidence="3" type="ORF">TOI97_03410</name>
</gene>
<dbReference type="PANTHER" id="PTHR43581">
    <property type="entry name" value="ATP/GTP PHOSPHATASE"/>
    <property type="match status" value="1"/>
</dbReference>
<dbReference type="Pfam" id="PF13175">
    <property type="entry name" value="AAA_15"/>
    <property type="match status" value="1"/>
</dbReference>
<dbReference type="PANTHER" id="PTHR43581:SF2">
    <property type="entry name" value="EXCINUCLEASE ATPASE SUBUNIT"/>
    <property type="match status" value="1"/>
</dbReference>
<dbReference type="RefSeq" id="WP_321552725.1">
    <property type="nucleotide sequence ID" value="NZ_JAXIVU010000003.1"/>
</dbReference>
<comment type="caution">
    <text evidence="3">The sequence shown here is derived from an EMBL/GenBank/DDBJ whole genome shotgun (WGS) entry which is preliminary data.</text>
</comment>
<dbReference type="SUPFAM" id="SSF52540">
    <property type="entry name" value="P-loop containing nucleoside triphosphate hydrolases"/>
    <property type="match status" value="1"/>
</dbReference>
<dbReference type="InterPro" id="IPR041685">
    <property type="entry name" value="AAA_GajA/Old/RecF-like"/>
</dbReference>
<proteinExistence type="predicted"/>
<dbReference type="InterPro" id="IPR022532">
    <property type="entry name" value="DUF3696"/>
</dbReference>
<dbReference type="PIRSF" id="PIRSF034888">
    <property type="entry name" value="P-loop_UCP034888"/>
    <property type="match status" value="1"/>
</dbReference>
<name>A0ABU5GQY8_9GAMM</name>
<reference evidence="3 4" key="1">
    <citation type="submission" date="2023-12" db="EMBL/GenBank/DDBJ databases">
        <title>Denitrificimonas halotolerans sp. nov.,a novel species isolated from landfill leachate.</title>
        <authorList>
            <person name="Wang S."/>
        </authorList>
    </citation>
    <scope>NUCLEOTIDE SEQUENCE [LARGE SCALE GENOMIC DNA]</scope>
    <source>
        <strain evidence="3 4">JX-1</strain>
    </source>
</reference>
<evidence type="ECO:0000259" key="2">
    <source>
        <dbReference type="Pfam" id="PF13175"/>
    </source>
</evidence>
<protein>
    <submittedName>
        <fullName evidence="3">DUF3696 domain-containing protein</fullName>
    </submittedName>
</protein>
<dbReference type="InterPro" id="IPR027417">
    <property type="entry name" value="P-loop_NTPase"/>
</dbReference>
<accession>A0ABU5GQY8</accession>
<sequence>MLTSWRIKNFKAWQDTGTIKLAPLTVFFGENSVGKSSLGQLLLALKQTVQSSTVTQPLDFGNAQSLIDLGGFAQNLHQGQLDKPLEFELHWQLAPTLKLKCMPEQAPIILDSLQLRVSFVADLTQQPQVDFICYKGLQKGEELLQVSYSASDKDTLLVQIRQHCERIPLAAKQRVKRFDQLPVTEDSAASWVHSLAAQTAHILTHLHSLAALRVAPKRRYIWQGDTPADVGRDGRSAVAAILAAGAEQRTLQVADELPEQSLQQAVAYWLKQIGVATDFSVQLVAQSIDNYCVVLKNHREASAANLMDVGFGISQLLPIIVQIFYAQPHSTVWLEQPEIHLHSHVQAGLADLLIAGVQAKQNHQARNVQIIVESHSEHFLNRLQRRIAEGVISHEDVALYFCSRNEEQETHIEALNVDTYGEISNWPTNLFGDEMTDIAARAMAAVRRKRQDNASGVDDV</sequence>
<dbReference type="Proteomes" id="UP001294570">
    <property type="component" value="Unassembled WGS sequence"/>
</dbReference>
<evidence type="ECO:0000313" key="3">
    <source>
        <dbReference type="EMBL" id="MDY7218626.1"/>
    </source>
</evidence>
<organism evidence="3 4">
    <name type="scientific">Denitrificimonas halotolerans</name>
    <dbReference type="NCBI Taxonomy" id="3098930"/>
    <lineage>
        <taxon>Bacteria</taxon>
        <taxon>Pseudomonadati</taxon>
        <taxon>Pseudomonadota</taxon>
        <taxon>Gammaproteobacteria</taxon>
        <taxon>Pseudomonadales</taxon>
        <taxon>Pseudomonadaceae</taxon>
        <taxon>Denitrificimonas</taxon>
    </lineage>
</organism>
<keyword evidence="4" id="KW-1185">Reference proteome</keyword>
<feature type="domain" description="DUF3696" evidence="1">
    <location>
        <begin position="392"/>
        <end position="439"/>
    </location>
</feature>
<evidence type="ECO:0000313" key="4">
    <source>
        <dbReference type="Proteomes" id="UP001294570"/>
    </source>
</evidence>
<feature type="domain" description="Endonuclease GajA/Old nuclease/RecF-like AAA" evidence="2">
    <location>
        <begin position="300"/>
        <end position="379"/>
    </location>
</feature>